<keyword evidence="2" id="KW-0812">Transmembrane</keyword>
<proteinExistence type="predicted"/>
<feature type="region of interest" description="Disordered" evidence="1">
    <location>
        <begin position="175"/>
        <end position="254"/>
    </location>
</feature>
<name>A0AAN6IF27_9EURO</name>
<feature type="compositionally biased region" description="Gly residues" evidence="1">
    <location>
        <begin position="224"/>
        <end position="233"/>
    </location>
</feature>
<evidence type="ECO:0000313" key="3">
    <source>
        <dbReference type="EMBL" id="KAI1615156.1"/>
    </source>
</evidence>
<dbReference type="AlphaFoldDB" id="A0AAN6IF27"/>
<keyword evidence="4" id="KW-1185">Reference proteome</keyword>
<sequence>MSCHHPSLSILEQTRNNTYGATRVPIVPLFVLLGIKFLYCMAVFGLAIAAYQFTNPSESQSVKERLSVKGLAATCFAEANTHQQVAVQNVEQLFQQPKAQDAEAAPTPEVKVGMVMTELGGWAFVKLAAGKVLQTVAPIVQADVMAVAKGGQFGSDGQSAAGWISLYIPHPTSIQKMSSSGGSAPGEFAHGKVDPSEAGKKGGLASGGGTSDSGSSGQSTGSSGNSGSGGSGKGEFAHGKVDPSEAGKKGGSAS</sequence>
<feature type="transmembrane region" description="Helical" evidence="2">
    <location>
        <begin position="26"/>
        <end position="51"/>
    </location>
</feature>
<feature type="compositionally biased region" description="Low complexity" evidence="1">
    <location>
        <begin position="212"/>
        <end position="223"/>
    </location>
</feature>
<comment type="caution">
    <text evidence="3">The sequence shown here is derived from an EMBL/GenBank/DDBJ whole genome shotgun (WGS) entry which is preliminary data.</text>
</comment>
<feature type="compositionally biased region" description="Gly residues" evidence="1">
    <location>
        <begin position="201"/>
        <end position="211"/>
    </location>
</feature>
<dbReference type="EMBL" id="MU404352">
    <property type="protein sequence ID" value="KAI1615156.1"/>
    <property type="molecule type" value="Genomic_DNA"/>
</dbReference>
<reference evidence="3" key="1">
    <citation type="journal article" date="2022" name="bioRxiv">
        <title>Deciphering the potential niche of two novel black yeast fungi from a biological soil crust based on their genomes, phenotypes, and melanin regulation.</title>
        <authorList>
            <consortium name="DOE Joint Genome Institute"/>
            <person name="Carr E.C."/>
            <person name="Barton Q."/>
            <person name="Grambo S."/>
            <person name="Sullivan M."/>
            <person name="Renfro C.M."/>
            <person name="Kuo A."/>
            <person name="Pangilinan J."/>
            <person name="Lipzen A."/>
            <person name="Keymanesh K."/>
            <person name="Savage E."/>
            <person name="Barry K."/>
            <person name="Grigoriev I.V."/>
            <person name="Riekhof W.R."/>
            <person name="Harris S.S."/>
        </authorList>
    </citation>
    <scope>NUCLEOTIDE SEQUENCE</scope>
    <source>
        <strain evidence="3">JF 03-4F</strain>
    </source>
</reference>
<accession>A0AAN6IF27</accession>
<feature type="compositionally biased region" description="Basic and acidic residues" evidence="1">
    <location>
        <begin position="235"/>
        <end position="248"/>
    </location>
</feature>
<gene>
    <name evidence="3" type="ORF">EDD36DRAFT_462676</name>
</gene>
<evidence type="ECO:0000256" key="2">
    <source>
        <dbReference type="SAM" id="Phobius"/>
    </source>
</evidence>
<keyword evidence="2" id="KW-1133">Transmembrane helix</keyword>
<dbReference type="Proteomes" id="UP001203852">
    <property type="component" value="Unassembled WGS sequence"/>
</dbReference>
<evidence type="ECO:0000313" key="4">
    <source>
        <dbReference type="Proteomes" id="UP001203852"/>
    </source>
</evidence>
<feature type="compositionally biased region" description="Basic and acidic residues" evidence="1">
    <location>
        <begin position="189"/>
        <end position="200"/>
    </location>
</feature>
<organism evidence="3 4">
    <name type="scientific">Exophiala viscosa</name>
    <dbReference type="NCBI Taxonomy" id="2486360"/>
    <lineage>
        <taxon>Eukaryota</taxon>
        <taxon>Fungi</taxon>
        <taxon>Dikarya</taxon>
        <taxon>Ascomycota</taxon>
        <taxon>Pezizomycotina</taxon>
        <taxon>Eurotiomycetes</taxon>
        <taxon>Chaetothyriomycetidae</taxon>
        <taxon>Chaetothyriales</taxon>
        <taxon>Herpotrichiellaceae</taxon>
        <taxon>Exophiala</taxon>
    </lineage>
</organism>
<protein>
    <submittedName>
        <fullName evidence="3">Uncharacterized protein</fullName>
    </submittedName>
</protein>
<evidence type="ECO:0000256" key="1">
    <source>
        <dbReference type="SAM" id="MobiDB-lite"/>
    </source>
</evidence>
<keyword evidence="2" id="KW-0472">Membrane</keyword>